<evidence type="ECO:0000313" key="1">
    <source>
        <dbReference type="EMBL" id="PXF49623.1"/>
    </source>
</evidence>
<reference evidence="1 2" key="1">
    <citation type="journal article" date="2018" name="Mol. Biol. Evol.">
        <title>Analysis of the draft genome of the red seaweed Gracilariopsis chorda provides insights into genome size evolution in Rhodophyta.</title>
        <authorList>
            <person name="Lee J."/>
            <person name="Yang E.C."/>
            <person name="Graf L."/>
            <person name="Yang J.H."/>
            <person name="Qiu H."/>
            <person name="Zel Zion U."/>
            <person name="Chan C.X."/>
            <person name="Stephens T.G."/>
            <person name="Weber A.P.M."/>
            <person name="Boo G.H."/>
            <person name="Boo S.M."/>
            <person name="Kim K.M."/>
            <person name="Shin Y."/>
            <person name="Jung M."/>
            <person name="Lee S.J."/>
            <person name="Yim H.S."/>
            <person name="Lee J.H."/>
            <person name="Bhattacharya D."/>
            <person name="Yoon H.S."/>
        </authorList>
    </citation>
    <scope>NUCLEOTIDE SEQUENCE [LARGE SCALE GENOMIC DNA]</scope>
    <source>
        <strain evidence="1 2">SKKU-2015</strain>
        <tissue evidence="1">Whole body</tissue>
    </source>
</reference>
<dbReference type="EMBL" id="NBIV01000003">
    <property type="protein sequence ID" value="PXF49623.1"/>
    <property type="molecule type" value="Genomic_DNA"/>
</dbReference>
<comment type="caution">
    <text evidence="1">The sequence shown here is derived from an EMBL/GenBank/DDBJ whole genome shotgun (WGS) entry which is preliminary data.</text>
</comment>
<dbReference type="Proteomes" id="UP000247409">
    <property type="component" value="Unassembled WGS sequence"/>
</dbReference>
<keyword evidence="2" id="KW-1185">Reference proteome</keyword>
<sequence length="256" mass="28313">MTFPEKECSAKVAFDWQPRNNMWKLNKFAGHSIKCFGQDMPSAASGISHARNAKQCTAAYTAHQVARTILENAAEDPKISVKSIASLVKAKGIYQRQPPYTHYRAIRRELQRHLTVSRAVGMAALDGYAALLRQQGHMAWIDICDGVEMKALRVKVAKHIFKQTVKGGALPKESVFDLGMVDVSDITDDGMYYSGFVFLLSTAQHFCQKARLITAADTTHCEEIGPQSYGTIFVVVGYHTNNHLVPLAFAHSVGPE</sequence>
<organism evidence="1 2">
    <name type="scientific">Gracilariopsis chorda</name>
    <dbReference type="NCBI Taxonomy" id="448386"/>
    <lineage>
        <taxon>Eukaryota</taxon>
        <taxon>Rhodophyta</taxon>
        <taxon>Florideophyceae</taxon>
        <taxon>Rhodymeniophycidae</taxon>
        <taxon>Gracilariales</taxon>
        <taxon>Gracilariaceae</taxon>
        <taxon>Gracilariopsis</taxon>
    </lineage>
</organism>
<gene>
    <name evidence="1" type="ORF">BWQ96_00501</name>
</gene>
<accession>A0A2V3J5N4</accession>
<proteinExistence type="predicted"/>
<dbReference type="OrthoDB" id="10655795at2759"/>
<name>A0A2V3J5N4_9FLOR</name>
<dbReference type="AlphaFoldDB" id="A0A2V3J5N4"/>
<evidence type="ECO:0000313" key="2">
    <source>
        <dbReference type="Proteomes" id="UP000247409"/>
    </source>
</evidence>
<protein>
    <submittedName>
        <fullName evidence="1">Uncharacterized protein</fullName>
    </submittedName>
</protein>